<dbReference type="EMBL" id="NSIT01000320">
    <property type="protein sequence ID" value="PJE77934.1"/>
    <property type="molecule type" value="Genomic_DNA"/>
</dbReference>
<sequence length="124" mass="14056">MNTASSVFLDYPHPDCGGHDSGLKDDSLSTLPVEHRSDGSSFDIELLDNQLQVRMCTVQLAKEATSQTPSCWGFTYRELEDEQEKDTDLQFIRKYLLDGSEPGQGELFLTSPEAKYYWLNRNSV</sequence>
<accession>A0A2H9T403</accession>
<organism evidence="1">
    <name type="scientific">invertebrate metagenome</name>
    <dbReference type="NCBI Taxonomy" id="1711999"/>
    <lineage>
        <taxon>unclassified sequences</taxon>
        <taxon>metagenomes</taxon>
        <taxon>organismal metagenomes</taxon>
    </lineage>
</organism>
<dbReference type="AlphaFoldDB" id="A0A2H9T403"/>
<gene>
    <name evidence="1" type="ORF">CI610_03132</name>
</gene>
<protein>
    <submittedName>
        <fullName evidence="1">Uncharacterized protein</fullName>
    </submittedName>
</protein>
<name>A0A2H9T403_9ZZZZ</name>
<proteinExistence type="predicted"/>
<reference evidence="1" key="1">
    <citation type="journal article" date="2017" name="Appl. Environ. Microbiol.">
        <title>Molecular characterization of an Endozoicomonas-like organism causing infection in king scallop Pecten maximus L.</title>
        <authorList>
            <person name="Cano I."/>
            <person name="van Aerle R."/>
            <person name="Ross S."/>
            <person name="Verner-Jeffreys D.W."/>
            <person name="Paley R.K."/>
            <person name="Rimmer G."/>
            <person name="Ryder D."/>
            <person name="Hooper P."/>
            <person name="Stone D."/>
            <person name="Feist S.W."/>
        </authorList>
    </citation>
    <scope>NUCLEOTIDE SEQUENCE</scope>
</reference>
<evidence type="ECO:0000313" key="1">
    <source>
        <dbReference type="EMBL" id="PJE77934.1"/>
    </source>
</evidence>
<comment type="caution">
    <text evidence="1">The sequence shown here is derived from an EMBL/GenBank/DDBJ whole genome shotgun (WGS) entry which is preliminary data.</text>
</comment>